<accession>A0A1X2ILY2</accession>
<keyword evidence="10" id="KW-0326">Glycosidase</keyword>
<dbReference type="STRING" id="90262.A0A1X2ILY2"/>
<dbReference type="GO" id="GO:0006289">
    <property type="term" value="P:nucleotide-excision repair"/>
    <property type="evidence" value="ECO:0007669"/>
    <property type="project" value="InterPro"/>
</dbReference>
<dbReference type="InterPro" id="IPR003265">
    <property type="entry name" value="HhH-GPD_domain"/>
</dbReference>
<dbReference type="Pfam" id="PF00730">
    <property type="entry name" value="HhH-GPD"/>
    <property type="match status" value="1"/>
</dbReference>
<evidence type="ECO:0000256" key="6">
    <source>
        <dbReference type="ARBA" id="ARBA00023204"/>
    </source>
</evidence>
<evidence type="ECO:0000256" key="2">
    <source>
        <dbReference type="ARBA" id="ARBA00010679"/>
    </source>
</evidence>
<dbReference type="InterPro" id="IPR011257">
    <property type="entry name" value="DNA_glycosylase"/>
</dbReference>
<evidence type="ECO:0000259" key="15">
    <source>
        <dbReference type="SMART" id="SM00478"/>
    </source>
</evidence>
<name>A0A1X2ILY2_9FUNG</name>
<keyword evidence="7" id="KW-0456">Lyase</keyword>
<organism evidence="16 17">
    <name type="scientific">Absidia repens</name>
    <dbReference type="NCBI Taxonomy" id="90262"/>
    <lineage>
        <taxon>Eukaryota</taxon>
        <taxon>Fungi</taxon>
        <taxon>Fungi incertae sedis</taxon>
        <taxon>Mucoromycota</taxon>
        <taxon>Mucoromycotina</taxon>
        <taxon>Mucoromycetes</taxon>
        <taxon>Mucorales</taxon>
        <taxon>Cunninghamellaceae</taxon>
        <taxon>Absidia</taxon>
    </lineage>
</organism>
<comment type="caution">
    <text evidence="16">The sequence shown here is derived from an EMBL/GenBank/DDBJ whole genome shotgun (WGS) entry which is preliminary data.</text>
</comment>
<protein>
    <recommendedName>
        <fullName evidence="13">N-glycosylase/DNA lyase</fullName>
        <ecNumber evidence="3">4.2.99.18</ecNumber>
    </recommendedName>
</protein>
<dbReference type="GO" id="GO:0005634">
    <property type="term" value="C:nucleus"/>
    <property type="evidence" value="ECO:0007669"/>
    <property type="project" value="UniProtKB-SubCell"/>
</dbReference>
<keyword evidence="17" id="KW-1185">Reference proteome</keyword>
<evidence type="ECO:0000256" key="9">
    <source>
        <dbReference type="ARBA" id="ARBA00023268"/>
    </source>
</evidence>
<evidence type="ECO:0000256" key="13">
    <source>
        <dbReference type="ARBA" id="ARBA00073127"/>
    </source>
</evidence>
<gene>
    <name evidence="16" type="ORF">BCR42DRAFT_372405</name>
</gene>
<dbReference type="PANTHER" id="PTHR10242">
    <property type="entry name" value="8-OXOGUANINE DNA GLYCOSYLASE"/>
    <property type="match status" value="1"/>
</dbReference>
<reference evidence="16 17" key="1">
    <citation type="submission" date="2016-07" db="EMBL/GenBank/DDBJ databases">
        <title>Pervasive Adenine N6-methylation of Active Genes in Fungi.</title>
        <authorList>
            <consortium name="DOE Joint Genome Institute"/>
            <person name="Mondo S.J."/>
            <person name="Dannebaum R.O."/>
            <person name="Kuo R.C."/>
            <person name="Labutti K."/>
            <person name="Haridas S."/>
            <person name="Kuo A."/>
            <person name="Salamov A."/>
            <person name="Ahrendt S.R."/>
            <person name="Lipzen A."/>
            <person name="Sullivan W."/>
            <person name="Andreopoulos W.B."/>
            <person name="Clum A."/>
            <person name="Lindquist E."/>
            <person name="Daum C."/>
            <person name="Ramamoorthy G.K."/>
            <person name="Gryganskyi A."/>
            <person name="Culley D."/>
            <person name="Magnuson J.K."/>
            <person name="James T.Y."/>
            <person name="O'Malley M.A."/>
            <person name="Stajich J.E."/>
            <person name="Spatafora J.W."/>
            <person name="Visel A."/>
            <person name="Grigoriev I.V."/>
        </authorList>
    </citation>
    <scope>NUCLEOTIDE SEQUENCE [LARGE SCALE GENOMIC DNA]</scope>
    <source>
        <strain evidence="16 17">NRRL 1336</strain>
    </source>
</reference>
<comment type="catalytic activity">
    <reaction evidence="12">
        <text>2'-deoxyribonucleotide-(2'-deoxyribose 5'-phosphate)-2'-deoxyribonucleotide-DNA = a 3'-end 2'-deoxyribonucleotide-(2,3-dehydro-2,3-deoxyribose 5'-phosphate)-DNA + a 5'-end 5'-phospho-2'-deoxyribonucleoside-DNA + H(+)</text>
        <dbReference type="Rhea" id="RHEA:66592"/>
        <dbReference type="Rhea" id="RHEA-COMP:13180"/>
        <dbReference type="Rhea" id="RHEA-COMP:16897"/>
        <dbReference type="Rhea" id="RHEA-COMP:17067"/>
        <dbReference type="ChEBI" id="CHEBI:15378"/>
        <dbReference type="ChEBI" id="CHEBI:136412"/>
        <dbReference type="ChEBI" id="CHEBI:157695"/>
        <dbReference type="ChEBI" id="CHEBI:167181"/>
        <dbReference type="EC" id="4.2.99.18"/>
    </reaction>
</comment>
<dbReference type="GO" id="GO:0034039">
    <property type="term" value="F:8-oxo-7,8-dihydroguanine DNA N-glycosylase activity"/>
    <property type="evidence" value="ECO:0007669"/>
    <property type="project" value="TreeGrafter"/>
</dbReference>
<dbReference type="EC" id="4.2.99.18" evidence="3"/>
<keyword evidence="8" id="KW-0539">Nucleus</keyword>
<evidence type="ECO:0000256" key="4">
    <source>
        <dbReference type="ARBA" id="ARBA00022763"/>
    </source>
</evidence>
<evidence type="ECO:0000256" key="3">
    <source>
        <dbReference type="ARBA" id="ARBA00012720"/>
    </source>
</evidence>
<feature type="region of interest" description="Disordered" evidence="14">
    <location>
        <begin position="325"/>
        <end position="348"/>
    </location>
</feature>
<dbReference type="InterPro" id="IPR052054">
    <property type="entry name" value="Oxidative_DNA_repair_enzyme"/>
</dbReference>
<dbReference type="AlphaFoldDB" id="A0A1X2ILY2"/>
<keyword evidence="6" id="KW-0234">DNA repair</keyword>
<dbReference type="SMART" id="SM00478">
    <property type="entry name" value="ENDO3c"/>
    <property type="match status" value="1"/>
</dbReference>
<evidence type="ECO:0000313" key="17">
    <source>
        <dbReference type="Proteomes" id="UP000193560"/>
    </source>
</evidence>
<dbReference type="Gene3D" id="1.10.340.30">
    <property type="entry name" value="Hypothetical protein, domain 2"/>
    <property type="match status" value="1"/>
</dbReference>
<evidence type="ECO:0000313" key="16">
    <source>
        <dbReference type="EMBL" id="ORZ18788.1"/>
    </source>
</evidence>
<evidence type="ECO:0000256" key="14">
    <source>
        <dbReference type="SAM" id="MobiDB-lite"/>
    </source>
</evidence>
<dbReference type="FunFam" id="1.10.340.30:FF:000006">
    <property type="entry name" value="N-glycosylase/DNA lyase isoform X2"/>
    <property type="match status" value="1"/>
</dbReference>
<dbReference type="FunFam" id="1.10.1670.10:FF:000005">
    <property type="entry name" value="N-glycosylase/DNA lyase OGG1"/>
    <property type="match status" value="1"/>
</dbReference>
<keyword evidence="5" id="KW-0378">Hydrolase</keyword>
<dbReference type="CDD" id="cd00056">
    <property type="entry name" value="ENDO3c"/>
    <property type="match status" value="1"/>
</dbReference>
<sequence length="348" mass="40131">MVKVPNFKSTGYVWFDLKTSPRELRLDTLRCGQSFRWQTAKDHWACVLNGQLYVLKESPNSIFYGVPELESKDKKLVQEMDRTLRDYFQLDLLSLEKAYARWCGLDPNFKTKAVHFQGIRMLRQDPWENLVCFICSSNNNITRITQMVHKLCIHFGLKIATLDDTDYYSFPSLASLAKDGTESKLRQLGFGYRAKYIAQTAQKIKKEHPDEQEVWLHSLRDLPYEETKQTLITLPGVGPKVADCICLMSMDHAEAIPVDTHVWQIASRDYGFGKKQNKTLTTILYNQIGDHFRTLFGEHSGWAHSVLFSAELKSFEHRLLQEDESVKSGFNSSSSNSSSSIRKKQRIK</sequence>
<dbReference type="InterPro" id="IPR012904">
    <property type="entry name" value="OGG_N"/>
</dbReference>
<dbReference type="Proteomes" id="UP000193560">
    <property type="component" value="Unassembled WGS sequence"/>
</dbReference>
<keyword evidence="9" id="KW-0511">Multifunctional enzyme</keyword>
<dbReference type="Pfam" id="PF07934">
    <property type="entry name" value="OGG_N"/>
    <property type="match status" value="1"/>
</dbReference>
<comment type="similarity">
    <text evidence="2">Belongs to the type-1 OGG1 family.</text>
</comment>
<evidence type="ECO:0000256" key="10">
    <source>
        <dbReference type="ARBA" id="ARBA00023295"/>
    </source>
</evidence>
<dbReference type="OrthoDB" id="238681at2759"/>
<comment type="subcellular location">
    <subcellularLocation>
        <location evidence="1">Nucleus</location>
    </subcellularLocation>
</comment>
<dbReference type="GO" id="GO:0003684">
    <property type="term" value="F:damaged DNA binding"/>
    <property type="evidence" value="ECO:0007669"/>
    <property type="project" value="InterPro"/>
</dbReference>
<dbReference type="SUPFAM" id="SSF48150">
    <property type="entry name" value="DNA-glycosylase"/>
    <property type="match status" value="1"/>
</dbReference>
<dbReference type="GO" id="GO:0006285">
    <property type="term" value="P:base-excision repair, AP site formation"/>
    <property type="evidence" value="ECO:0007669"/>
    <property type="project" value="TreeGrafter"/>
</dbReference>
<evidence type="ECO:0000256" key="7">
    <source>
        <dbReference type="ARBA" id="ARBA00023239"/>
    </source>
</evidence>
<dbReference type="Gene3D" id="1.10.1670.10">
    <property type="entry name" value="Helix-hairpin-Helix base-excision DNA repair enzymes (C-terminal)"/>
    <property type="match status" value="1"/>
</dbReference>
<feature type="domain" description="HhH-GPD" evidence="15">
    <location>
        <begin position="135"/>
        <end position="311"/>
    </location>
</feature>
<dbReference type="PANTHER" id="PTHR10242:SF2">
    <property type="entry name" value="N-GLYCOSYLASE_DNA LYASE"/>
    <property type="match status" value="1"/>
</dbReference>
<proteinExistence type="inferred from homology"/>
<dbReference type="InterPro" id="IPR023170">
    <property type="entry name" value="HhH_base_excis_C"/>
</dbReference>
<dbReference type="EMBL" id="MCGE01000008">
    <property type="protein sequence ID" value="ORZ18788.1"/>
    <property type="molecule type" value="Genomic_DNA"/>
</dbReference>
<evidence type="ECO:0000256" key="11">
    <source>
        <dbReference type="ARBA" id="ARBA00025652"/>
    </source>
</evidence>
<keyword evidence="4" id="KW-0227">DNA damage</keyword>
<dbReference type="GO" id="GO:0140078">
    <property type="term" value="F:class I DNA-(apurinic or apyrimidinic site) endonuclease activity"/>
    <property type="evidence" value="ECO:0007669"/>
    <property type="project" value="UniProtKB-EC"/>
</dbReference>
<evidence type="ECO:0000256" key="12">
    <source>
        <dbReference type="ARBA" id="ARBA00044632"/>
    </source>
</evidence>
<evidence type="ECO:0000256" key="5">
    <source>
        <dbReference type="ARBA" id="ARBA00022801"/>
    </source>
</evidence>
<dbReference type="Gene3D" id="3.30.310.40">
    <property type="match status" value="1"/>
</dbReference>
<evidence type="ECO:0000256" key="1">
    <source>
        <dbReference type="ARBA" id="ARBA00004123"/>
    </source>
</evidence>
<evidence type="ECO:0000256" key="8">
    <source>
        <dbReference type="ARBA" id="ARBA00023242"/>
    </source>
</evidence>
<dbReference type="SUPFAM" id="SSF55945">
    <property type="entry name" value="TATA-box binding protein-like"/>
    <property type="match status" value="1"/>
</dbReference>
<feature type="compositionally biased region" description="Low complexity" evidence="14">
    <location>
        <begin position="331"/>
        <end position="340"/>
    </location>
</feature>
<comment type="function">
    <text evidence="11">DNA repair enzyme that incises DNA at 8-oxoG residues. Excises 7,8-dihydro-8-oxoguanine and 2,6-diamino-4-hydroxy-5-N-methylformamidopyrimidine (FAPY) from damaged DNA. Has a beta-lyase activity that nicks DNA 3' to the lesion.</text>
</comment>